<feature type="non-terminal residue" evidence="1">
    <location>
        <position position="1"/>
    </location>
</feature>
<sequence>EEAAWENVFCSVCGGPPWRNFRSNFNEWTRSITAFTNAVCERLGMPLISASAAVAEHAQEPGNGEPPRKRSRQRDILERPAHHNACGDCEELDWSGLRGSGATLLVRRWLPACAENFNGYCAVGARPVGRTDLQLHLLSILERDWAPPHQHRDLGVAHVACQLHDGL</sequence>
<gene>
    <name evidence="1" type="ORF">PCOR1329_LOCUS41121</name>
</gene>
<accession>A0ABN9TPV9</accession>
<comment type="caution">
    <text evidence="1">The sequence shown here is derived from an EMBL/GenBank/DDBJ whole genome shotgun (WGS) entry which is preliminary data.</text>
</comment>
<protein>
    <submittedName>
        <fullName evidence="1">Uncharacterized protein</fullName>
    </submittedName>
</protein>
<dbReference type="EMBL" id="CAUYUJ010014949">
    <property type="protein sequence ID" value="CAK0848095.1"/>
    <property type="molecule type" value="Genomic_DNA"/>
</dbReference>
<proteinExistence type="predicted"/>
<evidence type="ECO:0000313" key="1">
    <source>
        <dbReference type="EMBL" id="CAK0848095.1"/>
    </source>
</evidence>
<dbReference type="Proteomes" id="UP001189429">
    <property type="component" value="Unassembled WGS sequence"/>
</dbReference>
<keyword evidence="2" id="KW-1185">Reference proteome</keyword>
<name>A0ABN9TPV9_9DINO</name>
<evidence type="ECO:0000313" key="2">
    <source>
        <dbReference type="Proteomes" id="UP001189429"/>
    </source>
</evidence>
<reference evidence="1" key="1">
    <citation type="submission" date="2023-10" db="EMBL/GenBank/DDBJ databases">
        <authorList>
            <person name="Chen Y."/>
            <person name="Shah S."/>
            <person name="Dougan E. K."/>
            <person name="Thang M."/>
            <person name="Chan C."/>
        </authorList>
    </citation>
    <scope>NUCLEOTIDE SEQUENCE [LARGE SCALE GENOMIC DNA]</scope>
</reference>
<organism evidence="1 2">
    <name type="scientific">Prorocentrum cordatum</name>
    <dbReference type="NCBI Taxonomy" id="2364126"/>
    <lineage>
        <taxon>Eukaryota</taxon>
        <taxon>Sar</taxon>
        <taxon>Alveolata</taxon>
        <taxon>Dinophyceae</taxon>
        <taxon>Prorocentrales</taxon>
        <taxon>Prorocentraceae</taxon>
        <taxon>Prorocentrum</taxon>
    </lineage>
</organism>